<reference evidence="4" key="1">
    <citation type="submission" date="2014-07" db="EMBL/GenBank/DDBJ databases">
        <authorList>
            <person name="Monot Marc"/>
        </authorList>
    </citation>
    <scope>NUCLEOTIDE SEQUENCE</scope>
    <source>
        <strain evidence="6">7032989</strain>
        <strain evidence="5">7032994</strain>
    </source>
</reference>
<keyword evidence="2" id="KW-0479">Metal-binding</keyword>
<organism evidence="4">
    <name type="scientific">Clostridioides difficile</name>
    <name type="common">Peptoclostridium difficile</name>
    <dbReference type="NCBI Taxonomy" id="1496"/>
    <lineage>
        <taxon>Bacteria</taxon>
        <taxon>Bacillati</taxon>
        <taxon>Bacillota</taxon>
        <taxon>Clostridia</taxon>
        <taxon>Peptostreptococcales</taxon>
        <taxon>Peptostreptococcaceae</taxon>
        <taxon>Clostridioides</taxon>
    </lineage>
</organism>
<dbReference type="GO" id="GO:0019877">
    <property type="term" value="P:diaminopimelate biosynthetic process"/>
    <property type="evidence" value="ECO:0007669"/>
    <property type="project" value="UniProtKB-ARBA"/>
</dbReference>
<dbReference type="SUPFAM" id="SSF55031">
    <property type="entry name" value="Bacterial exopeptidase dimerisation domain"/>
    <property type="match status" value="1"/>
</dbReference>
<dbReference type="Pfam" id="PF01546">
    <property type="entry name" value="Peptidase_M20"/>
    <property type="match status" value="1"/>
</dbReference>
<dbReference type="InterPro" id="IPR036264">
    <property type="entry name" value="Bact_exopeptidase_dim_dom"/>
</dbReference>
<feature type="binding site" evidence="2">
    <location>
        <position position="163"/>
    </location>
    <ligand>
        <name>Mn(2+)</name>
        <dbReference type="ChEBI" id="CHEBI:29035"/>
        <label>2</label>
    </ligand>
</feature>
<dbReference type="InterPro" id="IPR017439">
    <property type="entry name" value="Amidohydrolase"/>
</dbReference>
<evidence type="ECO:0000256" key="1">
    <source>
        <dbReference type="ARBA" id="ARBA00022801"/>
    </source>
</evidence>
<evidence type="ECO:0000313" key="4">
    <source>
        <dbReference type="EMBL" id="CDS88990.1"/>
    </source>
</evidence>
<keyword evidence="2" id="KW-0464">Manganese</keyword>
<dbReference type="SUPFAM" id="SSF53187">
    <property type="entry name" value="Zn-dependent exopeptidases"/>
    <property type="match status" value="1"/>
</dbReference>
<dbReference type="InterPro" id="IPR002933">
    <property type="entry name" value="Peptidase_M20"/>
</dbReference>
<dbReference type="PANTHER" id="PTHR11014">
    <property type="entry name" value="PEPTIDASE M20 FAMILY MEMBER"/>
    <property type="match status" value="1"/>
</dbReference>
<evidence type="ECO:0000313" key="6">
    <source>
        <dbReference type="EMBL" id="CDT61259.1"/>
    </source>
</evidence>
<dbReference type="Gene3D" id="3.30.70.360">
    <property type="match status" value="1"/>
</dbReference>
<sequence length="396" mass="43421">MKNFFKEAQSIEGEIIRWRRYLHENPEIGCNLPKTVTFVTSTLEKMGYSPKLASNNGIVAVLDSENGGKTLLLRADMDALPIMEETDLPFKSKNKDASHSCGHDNHTAMLLGAAKILMDNKHLLKGRVKFVFEPDEETTRGAKSMIDDGILENPQVDAAMAFHSMVGKFLNTGQVAYSRGPAMASADIFEITVEGKATHGASPEFGVDPINIMSHIQIALNTILSREKPQKEPVVLTIGMFNAGNVPNAIPNKASMSGTLRTFDQFVREKLKNRIIEISTGIAKSFGGNAKVEFKMGTPAVINDLDVGDEIVSYVKEVIGNENVIDFPSAMGSEDFSEILLRVPGVFLWIGMGSISQGYNFGMHNPKAIFNEEGLVYGSALFAHCAVKWLENNFSR</sequence>
<feature type="binding site" evidence="2">
    <location>
        <position position="137"/>
    </location>
    <ligand>
        <name>Mn(2+)</name>
        <dbReference type="ChEBI" id="CHEBI:29035"/>
        <label>2</label>
    </ligand>
</feature>
<dbReference type="Pfam" id="PF07687">
    <property type="entry name" value="M20_dimer"/>
    <property type="match status" value="1"/>
</dbReference>
<accession>A0A069ADP8</accession>
<gene>
    <name evidence="6" type="ORF">BN1095_600049</name>
    <name evidence="4" type="ORF">BN1096_700284</name>
    <name evidence="5" type="ORF">BN1097_710282</name>
</gene>
<dbReference type="AlphaFoldDB" id="A0A069ADP8"/>
<evidence type="ECO:0000259" key="3">
    <source>
        <dbReference type="Pfam" id="PF07687"/>
    </source>
</evidence>
<comment type="cofactor">
    <cofactor evidence="2">
        <name>Mn(2+)</name>
        <dbReference type="ChEBI" id="CHEBI:29035"/>
    </cofactor>
    <text evidence="2">The Mn(2+) ion enhances activity.</text>
</comment>
<protein>
    <submittedName>
        <fullName evidence="5">Amidohydrolase</fullName>
    </submittedName>
    <submittedName>
        <fullName evidence="4">Putative peptidase, M20D family</fullName>
        <ecNumber evidence="4">3.5.1.-</ecNumber>
    </submittedName>
</protein>
<dbReference type="RefSeq" id="WP_021367158.1">
    <property type="nucleotide sequence ID" value="NZ_BBYB01000112.1"/>
</dbReference>
<feature type="binding site" evidence="2">
    <location>
        <position position="364"/>
    </location>
    <ligand>
        <name>Mn(2+)</name>
        <dbReference type="ChEBI" id="CHEBI:29035"/>
        <label>2</label>
    </ligand>
</feature>
<dbReference type="PANTHER" id="PTHR11014:SF63">
    <property type="entry name" value="METALLOPEPTIDASE, PUTATIVE (AFU_ORTHOLOGUE AFUA_6G09600)-RELATED"/>
    <property type="match status" value="1"/>
</dbReference>
<feature type="domain" description="Peptidase M20 dimerisation" evidence="3">
    <location>
        <begin position="189"/>
        <end position="279"/>
    </location>
</feature>
<feature type="binding site" evidence="2">
    <location>
        <position position="101"/>
    </location>
    <ligand>
        <name>Mn(2+)</name>
        <dbReference type="ChEBI" id="CHEBI:29035"/>
        <label>2</label>
    </ligand>
</feature>
<dbReference type="InterPro" id="IPR011650">
    <property type="entry name" value="Peptidase_M20_dimer"/>
</dbReference>
<dbReference type="FunFam" id="3.30.70.360:FF:000001">
    <property type="entry name" value="N-acetyldiaminopimelate deacetylase"/>
    <property type="match status" value="1"/>
</dbReference>
<dbReference type="EC" id="3.5.1.-" evidence="4"/>
<dbReference type="Gene3D" id="3.40.630.10">
    <property type="entry name" value="Zn peptidases"/>
    <property type="match status" value="1"/>
</dbReference>
<dbReference type="CDD" id="cd03886">
    <property type="entry name" value="M20_Acy1"/>
    <property type="match status" value="1"/>
</dbReference>
<dbReference type="NCBIfam" id="TIGR01891">
    <property type="entry name" value="amidohydrolases"/>
    <property type="match status" value="1"/>
</dbReference>
<proteinExistence type="predicted"/>
<keyword evidence="1 4" id="KW-0378">Hydrolase</keyword>
<feature type="binding site" evidence="2">
    <location>
        <position position="103"/>
    </location>
    <ligand>
        <name>Mn(2+)</name>
        <dbReference type="ChEBI" id="CHEBI:29035"/>
        <label>2</label>
    </ligand>
</feature>
<dbReference type="EMBL" id="LK932411">
    <property type="protein sequence ID" value="CDS89623.1"/>
    <property type="molecule type" value="Genomic_DNA"/>
</dbReference>
<dbReference type="PIRSF" id="PIRSF005962">
    <property type="entry name" value="Pept_M20D_amidohydro"/>
    <property type="match status" value="1"/>
</dbReference>
<evidence type="ECO:0000256" key="2">
    <source>
        <dbReference type="PIRSR" id="PIRSR005962-1"/>
    </source>
</evidence>
<dbReference type="EMBL" id="LK933294">
    <property type="protein sequence ID" value="CDT61259.1"/>
    <property type="molecule type" value="Genomic_DNA"/>
</dbReference>
<dbReference type="EMBL" id="LK932525">
    <property type="protein sequence ID" value="CDS88990.1"/>
    <property type="molecule type" value="Genomic_DNA"/>
</dbReference>
<name>A0A069ADP8_CLODI</name>
<dbReference type="GO" id="GO:0050118">
    <property type="term" value="F:N-acetyldiaminopimelate deacetylase activity"/>
    <property type="evidence" value="ECO:0007669"/>
    <property type="project" value="UniProtKB-ARBA"/>
</dbReference>
<evidence type="ECO:0000313" key="5">
    <source>
        <dbReference type="EMBL" id="CDS89623.1"/>
    </source>
</evidence>
<dbReference type="GO" id="GO:0046872">
    <property type="term" value="F:metal ion binding"/>
    <property type="evidence" value="ECO:0007669"/>
    <property type="project" value="UniProtKB-KW"/>
</dbReference>